<evidence type="ECO:0008006" key="3">
    <source>
        <dbReference type="Google" id="ProtNLM"/>
    </source>
</evidence>
<evidence type="ECO:0000313" key="2">
    <source>
        <dbReference type="Proteomes" id="UP000326565"/>
    </source>
</evidence>
<name>A0A5N5WXR0_9EURO</name>
<dbReference type="Proteomes" id="UP000326565">
    <property type="component" value="Unassembled WGS sequence"/>
</dbReference>
<accession>A0A5N5WXR0</accession>
<protein>
    <recommendedName>
        <fullName evidence="3">Transposase IS30-like HTH domain-containing protein</fullName>
    </recommendedName>
</protein>
<keyword evidence="2" id="KW-1185">Reference proteome</keyword>
<reference evidence="1 2" key="1">
    <citation type="submission" date="2019-04" db="EMBL/GenBank/DDBJ databases">
        <title>Friends and foes A comparative genomics study of 23 Aspergillus species from section Flavi.</title>
        <authorList>
            <consortium name="DOE Joint Genome Institute"/>
            <person name="Kjaerbolling I."/>
            <person name="Vesth T."/>
            <person name="Frisvad J.C."/>
            <person name="Nybo J.L."/>
            <person name="Theobald S."/>
            <person name="Kildgaard S."/>
            <person name="Isbrandt T."/>
            <person name="Kuo A."/>
            <person name="Sato A."/>
            <person name="Lyhne E.K."/>
            <person name="Kogle M.E."/>
            <person name="Wiebenga A."/>
            <person name="Kun R.S."/>
            <person name="Lubbers R.J."/>
            <person name="Makela M.R."/>
            <person name="Barry K."/>
            <person name="Chovatia M."/>
            <person name="Clum A."/>
            <person name="Daum C."/>
            <person name="Haridas S."/>
            <person name="He G."/>
            <person name="LaButti K."/>
            <person name="Lipzen A."/>
            <person name="Mondo S."/>
            <person name="Riley R."/>
            <person name="Salamov A."/>
            <person name="Simmons B.A."/>
            <person name="Magnuson J.K."/>
            <person name="Henrissat B."/>
            <person name="Mortensen U.H."/>
            <person name="Larsen T.O."/>
            <person name="Devries R.P."/>
            <person name="Grigoriev I.V."/>
            <person name="Machida M."/>
            <person name="Baker S.E."/>
            <person name="Andersen M.R."/>
        </authorList>
    </citation>
    <scope>NUCLEOTIDE SEQUENCE [LARGE SCALE GENOMIC DNA]</scope>
    <source>
        <strain evidence="1 2">CBS 151.66</strain>
    </source>
</reference>
<evidence type="ECO:0000313" key="1">
    <source>
        <dbReference type="EMBL" id="KAB8073119.1"/>
    </source>
</evidence>
<organism evidence="1 2">
    <name type="scientific">Aspergillus leporis</name>
    <dbReference type="NCBI Taxonomy" id="41062"/>
    <lineage>
        <taxon>Eukaryota</taxon>
        <taxon>Fungi</taxon>
        <taxon>Dikarya</taxon>
        <taxon>Ascomycota</taxon>
        <taxon>Pezizomycotina</taxon>
        <taxon>Eurotiomycetes</taxon>
        <taxon>Eurotiomycetidae</taxon>
        <taxon>Eurotiales</taxon>
        <taxon>Aspergillaceae</taxon>
        <taxon>Aspergillus</taxon>
        <taxon>Aspergillus subgen. Circumdati</taxon>
    </lineage>
</organism>
<dbReference type="OrthoDB" id="4890185at2759"/>
<gene>
    <name evidence="1" type="ORF">BDV29DRAFT_141618</name>
</gene>
<dbReference type="EMBL" id="ML732233">
    <property type="protein sequence ID" value="KAB8073119.1"/>
    <property type="molecule type" value="Genomic_DNA"/>
</dbReference>
<dbReference type="AlphaFoldDB" id="A0A5N5WXR0"/>
<sequence length="125" mass="14339">MTPSTPPHFQLTRDERLQILTLRSLNMKYEDIAKHSGVSIRQVQLACKAGHPTPSERSGRPLAMKDEEIDYLIRFITSSRYARYHAILDPHQRATPACFLRSDSMQLFNLFSTTFLTVHANNGQH</sequence>
<proteinExistence type="predicted"/>